<name>A0A0G4HNX8_9ALVE</name>
<dbReference type="AlphaFoldDB" id="A0A0G4HNX8"/>
<dbReference type="EMBL" id="CDMZ01003320">
    <property type="protein sequence ID" value="CEM45915.1"/>
    <property type="molecule type" value="Genomic_DNA"/>
</dbReference>
<feature type="non-terminal residue" evidence="1">
    <location>
        <position position="190"/>
    </location>
</feature>
<protein>
    <submittedName>
        <fullName evidence="1">Uncharacterized protein</fullName>
    </submittedName>
</protein>
<proteinExistence type="predicted"/>
<gene>
    <name evidence="1" type="ORF">Cvel_29657</name>
</gene>
<accession>A0A0G4HNX8</accession>
<sequence length="190" mass="21154">MKVISEQLAAFFEDVAGKHVYGISKEEVKVSFLKQSVEFLNLVVKPESLTNFLGLNFSGFAVKGAFIRRLSVTLKLLAQQAETCADGVVVVLEPLTRLLTSRECHLMNTQNMQVDELLHPLDLLPPTWVVPRSEENRKAIAGILNALQLKVRNVHIRIEGTDAEPGRGNYCFGLFAEEVKLLPRDGVLKV</sequence>
<evidence type="ECO:0000313" key="1">
    <source>
        <dbReference type="EMBL" id="CEM45915.1"/>
    </source>
</evidence>
<organism evidence="1">
    <name type="scientific">Chromera velia CCMP2878</name>
    <dbReference type="NCBI Taxonomy" id="1169474"/>
    <lineage>
        <taxon>Eukaryota</taxon>
        <taxon>Sar</taxon>
        <taxon>Alveolata</taxon>
        <taxon>Colpodellida</taxon>
        <taxon>Chromeraceae</taxon>
        <taxon>Chromera</taxon>
    </lineage>
</organism>
<reference evidence="1" key="1">
    <citation type="submission" date="2014-11" db="EMBL/GenBank/DDBJ databases">
        <authorList>
            <person name="Otto D Thomas"/>
            <person name="Naeem Raeece"/>
        </authorList>
    </citation>
    <scope>NUCLEOTIDE SEQUENCE</scope>
</reference>